<dbReference type="PANTHER" id="PTHR38134:SF2">
    <property type="entry name" value="GALACTOKINASE"/>
    <property type="match status" value="1"/>
</dbReference>
<evidence type="ECO:0000313" key="1">
    <source>
        <dbReference type="EMBL" id="CAG8574121.1"/>
    </source>
</evidence>
<reference evidence="1" key="1">
    <citation type="submission" date="2021-06" db="EMBL/GenBank/DDBJ databases">
        <authorList>
            <person name="Kallberg Y."/>
            <person name="Tangrot J."/>
            <person name="Rosling A."/>
        </authorList>
    </citation>
    <scope>NUCLEOTIDE SEQUENCE</scope>
    <source>
        <strain evidence="1">FL966</strain>
    </source>
</reference>
<accession>A0A9N9G103</accession>
<dbReference type="SUPFAM" id="SSF53756">
    <property type="entry name" value="UDP-Glycosyltransferase/glycogen phosphorylase"/>
    <property type="match status" value="1"/>
</dbReference>
<protein>
    <submittedName>
        <fullName evidence="1">2879_t:CDS:1</fullName>
    </submittedName>
</protein>
<proteinExistence type="predicted"/>
<comment type="caution">
    <text evidence="1">The sequence shown here is derived from an EMBL/GenBank/DDBJ whole genome shotgun (WGS) entry which is preliminary data.</text>
</comment>
<sequence>MPKKNFSKKISPSSQRFSAKLRNGYVFCYYVSGHGFGHATRVVQVASEILALPRRHILYIVSNAPEFIFQGAINLGAKYRYALIDAGVKQPRAYTVDRYQTIDDLKLFLQNRPDMIVKEAEWLKKVNANIVLSDAPFLPCAAAASAGIPSAIVSNFTFDAVYSGLCEGDELDITIRRLAEQVKDDYKKSELLIRLPGYIPIPSYSGTQLYPDSNVTKQILNGCVTSNGSSDRISRRRNVIDVPLVVRKFKTPRNIVLSNLGISKEIFDSHKVLLVSFGGQNLVGIEEWGSPLPDDWIAVVCGNPGAVLPDRFYACAKDAYIPDLTNAADVVMGKLGYGTCSECIGHGKPFIYVPRPQFIEEYGLRSLMETHGLCVEMSKEHFETGQWKEYILKAYNMRGVCQNTDKKLTHDGGKVVAKLVEQFLDERLGTNKRIRRSNRLVYDNGTVSQPSLY</sequence>
<dbReference type="InterPro" id="IPR053205">
    <property type="entry name" value="GHMP_kinase_L-arabinokinase"/>
</dbReference>
<dbReference type="EMBL" id="CAJVQA010003420">
    <property type="protein sequence ID" value="CAG8574121.1"/>
    <property type="molecule type" value="Genomic_DNA"/>
</dbReference>
<dbReference type="OrthoDB" id="1684102at2759"/>
<keyword evidence="2" id="KW-1185">Reference proteome</keyword>
<dbReference type="Proteomes" id="UP000789759">
    <property type="component" value="Unassembled WGS sequence"/>
</dbReference>
<dbReference type="PANTHER" id="PTHR38134">
    <property type="entry name" value="SLR1395 PROTEIN"/>
    <property type="match status" value="1"/>
</dbReference>
<dbReference type="AlphaFoldDB" id="A0A9N9G103"/>
<gene>
    <name evidence="1" type="ORF">CPELLU_LOCUS5788</name>
</gene>
<name>A0A9N9G103_9GLOM</name>
<evidence type="ECO:0000313" key="2">
    <source>
        <dbReference type="Proteomes" id="UP000789759"/>
    </source>
</evidence>
<organism evidence="1 2">
    <name type="scientific">Cetraspora pellucida</name>
    <dbReference type="NCBI Taxonomy" id="1433469"/>
    <lineage>
        <taxon>Eukaryota</taxon>
        <taxon>Fungi</taxon>
        <taxon>Fungi incertae sedis</taxon>
        <taxon>Mucoromycota</taxon>
        <taxon>Glomeromycotina</taxon>
        <taxon>Glomeromycetes</taxon>
        <taxon>Diversisporales</taxon>
        <taxon>Gigasporaceae</taxon>
        <taxon>Cetraspora</taxon>
    </lineage>
</organism>
<dbReference type="Gene3D" id="3.40.50.2000">
    <property type="entry name" value="Glycogen Phosphorylase B"/>
    <property type="match status" value="1"/>
</dbReference>